<sequence>MDDHVSSLQHVHTSNPVVTVSGLTKAFTGGKTVLRNVSLSISPQECLGIVGESGSGKSTLARCILTLDSFDEGELVLDGQVVRGLKRNELKRLRSRLGAVFQHPAAALNSRLTILQSLLEPLDQLKGYVPSYMKGMPSGRREIAAHLLGMVKLPASYMDKYPHQLSGGEKQRVTIARAISTEPDFIVLDEPTASLDVTTQATVLNLLKDLQDELGVAYLFISHDLAAVHFMSDRIMVMKDGSVLEDFAKEALFQPDRHPYTQSLLEVFSTCCLPTEPILL</sequence>
<dbReference type="GO" id="GO:0005524">
    <property type="term" value="F:ATP binding"/>
    <property type="evidence" value="ECO:0007669"/>
    <property type="project" value="UniProtKB-KW"/>
</dbReference>
<evidence type="ECO:0000259" key="5">
    <source>
        <dbReference type="PROSITE" id="PS50893"/>
    </source>
</evidence>
<dbReference type="InterPro" id="IPR027417">
    <property type="entry name" value="P-loop_NTPase"/>
</dbReference>
<dbReference type="PROSITE" id="PS50893">
    <property type="entry name" value="ABC_TRANSPORTER_2"/>
    <property type="match status" value="1"/>
</dbReference>
<reference evidence="6 7" key="1">
    <citation type="submission" date="2017-03" db="EMBL/GenBank/DDBJ databases">
        <title>Complete genome sequence of Paenibacillus Kribbensis producing bioflocculants.</title>
        <authorList>
            <person name="Lee H.-G."/>
            <person name="Oh H.-M."/>
        </authorList>
    </citation>
    <scope>NUCLEOTIDE SEQUENCE [LARGE SCALE GENOMIC DNA]</scope>
    <source>
        <strain evidence="6 7">AM49</strain>
    </source>
</reference>
<dbReference type="Gene3D" id="3.40.50.300">
    <property type="entry name" value="P-loop containing nucleotide triphosphate hydrolases"/>
    <property type="match status" value="1"/>
</dbReference>
<evidence type="ECO:0000313" key="7">
    <source>
        <dbReference type="Proteomes" id="UP000214666"/>
    </source>
</evidence>
<comment type="similarity">
    <text evidence="1">Belongs to the ABC transporter superfamily.</text>
</comment>
<evidence type="ECO:0000256" key="2">
    <source>
        <dbReference type="ARBA" id="ARBA00022448"/>
    </source>
</evidence>
<organism evidence="6 7">
    <name type="scientific">Paenibacillus kribbensis</name>
    <dbReference type="NCBI Taxonomy" id="172713"/>
    <lineage>
        <taxon>Bacteria</taxon>
        <taxon>Bacillati</taxon>
        <taxon>Bacillota</taxon>
        <taxon>Bacilli</taxon>
        <taxon>Bacillales</taxon>
        <taxon>Paenibacillaceae</taxon>
        <taxon>Paenibacillus</taxon>
    </lineage>
</organism>
<dbReference type="InterPro" id="IPR050319">
    <property type="entry name" value="ABC_transp_ATP-bind"/>
</dbReference>
<dbReference type="PANTHER" id="PTHR43776">
    <property type="entry name" value="TRANSPORT ATP-BINDING PROTEIN"/>
    <property type="match status" value="1"/>
</dbReference>
<dbReference type="Pfam" id="PF00005">
    <property type="entry name" value="ABC_tran"/>
    <property type="match status" value="1"/>
</dbReference>
<dbReference type="AlphaFoldDB" id="A0A222WN68"/>
<dbReference type="InterPro" id="IPR003593">
    <property type="entry name" value="AAA+_ATPase"/>
</dbReference>
<keyword evidence="3" id="KW-0547">Nucleotide-binding</keyword>
<keyword evidence="2" id="KW-0813">Transport</keyword>
<evidence type="ECO:0000256" key="3">
    <source>
        <dbReference type="ARBA" id="ARBA00022741"/>
    </source>
</evidence>
<dbReference type="KEGG" id="pkb:B4V02_11965"/>
<feature type="domain" description="ABC transporter" evidence="5">
    <location>
        <begin position="18"/>
        <end position="265"/>
    </location>
</feature>
<gene>
    <name evidence="6" type="ORF">B4V02_11965</name>
</gene>
<dbReference type="GO" id="GO:0016887">
    <property type="term" value="F:ATP hydrolysis activity"/>
    <property type="evidence" value="ECO:0007669"/>
    <property type="project" value="InterPro"/>
</dbReference>
<protein>
    <submittedName>
        <fullName evidence="6">Peptide ABC transporter ATP-binding protein</fullName>
    </submittedName>
</protein>
<dbReference type="PANTHER" id="PTHR43776:SF7">
    <property type="entry name" value="D,D-DIPEPTIDE TRANSPORT ATP-BINDING PROTEIN DDPF-RELATED"/>
    <property type="match status" value="1"/>
</dbReference>
<dbReference type="SMART" id="SM00382">
    <property type="entry name" value="AAA"/>
    <property type="match status" value="1"/>
</dbReference>
<dbReference type="STRING" id="172713.GCA_001705305_00510"/>
<proteinExistence type="inferred from homology"/>
<dbReference type="InterPro" id="IPR003439">
    <property type="entry name" value="ABC_transporter-like_ATP-bd"/>
</dbReference>
<evidence type="ECO:0000256" key="1">
    <source>
        <dbReference type="ARBA" id="ARBA00005417"/>
    </source>
</evidence>
<dbReference type="InterPro" id="IPR017871">
    <property type="entry name" value="ABC_transporter-like_CS"/>
</dbReference>
<evidence type="ECO:0000313" key="6">
    <source>
        <dbReference type="EMBL" id="ASR47354.1"/>
    </source>
</evidence>
<dbReference type="CDD" id="cd03257">
    <property type="entry name" value="ABC_NikE_OppD_transporters"/>
    <property type="match status" value="1"/>
</dbReference>
<keyword evidence="4 6" id="KW-0067">ATP-binding</keyword>
<keyword evidence="7" id="KW-1185">Reference proteome</keyword>
<dbReference type="PROSITE" id="PS00211">
    <property type="entry name" value="ABC_TRANSPORTER_1"/>
    <property type="match status" value="1"/>
</dbReference>
<dbReference type="RefSeq" id="WP_094154933.1">
    <property type="nucleotide sequence ID" value="NZ_CP020028.1"/>
</dbReference>
<dbReference type="GO" id="GO:0055085">
    <property type="term" value="P:transmembrane transport"/>
    <property type="evidence" value="ECO:0007669"/>
    <property type="project" value="UniProtKB-ARBA"/>
</dbReference>
<accession>A0A222WN68</accession>
<name>A0A222WN68_9BACL</name>
<dbReference type="SUPFAM" id="SSF52540">
    <property type="entry name" value="P-loop containing nucleoside triphosphate hydrolases"/>
    <property type="match status" value="1"/>
</dbReference>
<dbReference type="EMBL" id="CP020028">
    <property type="protein sequence ID" value="ASR47354.1"/>
    <property type="molecule type" value="Genomic_DNA"/>
</dbReference>
<dbReference type="OrthoDB" id="9802264at2"/>
<evidence type="ECO:0000256" key="4">
    <source>
        <dbReference type="ARBA" id="ARBA00022840"/>
    </source>
</evidence>
<dbReference type="Proteomes" id="UP000214666">
    <property type="component" value="Chromosome"/>
</dbReference>